<evidence type="ECO:0000259" key="7">
    <source>
        <dbReference type="Pfam" id="PF14322"/>
    </source>
</evidence>
<dbReference type="CDD" id="cd08977">
    <property type="entry name" value="SusD"/>
    <property type="match status" value="1"/>
</dbReference>
<dbReference type="EMBL" id="JALJEJ010000002">
    <property type="protein sequence ID" value="MCJ8208948.1"/>
    <property type="molecule type" value="Genomic_DNA"/>
</dbReference>
<dbReference type="GO" id="GO:0009279">
    <property type="term" value="C:cell outer membrane"/>
    <property type="evidence" value="ECO:0007669"/>
    <property type="project" value="UniProtKB-SubCell"/>
</dbReference>
<comment type="similarity">
    <text evidence="2">Belongs to the SusD family.</text>
</comment>
<keyword evidence="9" id="KW-1185">Reference proteome</keyword>
<dbReference type="InterPro" id="IPR011990">
    <property type="entry name" value="TPR-like_helical_dom_sf"/>
</dbReference>
<dbReference type="SUPFAM" id="SSF48452">
    <property type="entry name" value="TPR-like"/>
    <property type="match status" value="1"/>
</dbReference>
<evidence type="ECO:0000256" key="5">
    <source>
        <dbReference type="ARBA" id="ARBA00023237"/>
    </source>
</evidence>
<dbReference type="PROSITE" id="PS51257">
    <property type="entry name" value="PROKAR_LIPOPROTEIN"/>
    <property type="match status" value="1"/>
</dbReference>
<protein>
    <submittedName>
        <fullName evidence="8">RagB/SusD family nutrient uptake outer membrane protein</fullName>
    </submittedName>
</protein>
<dbReference type="Gene3D" id="1.25.40.390">
    <property type="match status" value="1"/>
</dbReference>
<dbReference type="InterPro" id="IPR033985">
    <property type="entry name" value="SusD-like_N"/>
</dbReference>
<keyword evidence="5" id="KW-0998">Cell outer membrane</keyword>
<dbReference type="Pfam" id="PF14322">
    <property type="entry name" value="SusD-like_3"/>
    <property type="match status" value="1"/>
</dbReference>
<feature type="domain" description="SusD-like N-terminal" evidence="7">
    <location>
        <begin position="29"/>
        <end position="228"/>
    </location>
</feature>
<name>A0A9X1X3F9_9SPHI</name>
<accession>A0A9X1X3F9</accession>
<reference evidence="8" key="1">
    <citation type="submission" date="2022-04" db="EMBL/GenBank/DDBJ databases">
        <title>Mucilaginibacter sp. RS28 isolated from freshwater.</title>
        <authorList>
            <person name="Ko S.-R."/>
        </authorList>
    </citation>
    <scope>NUCLEOTIDE SEQUENCE</scope>
    <source>
        <strain evidence="8">RS28</strain>
    </source>
</reference>
<gene>
    <name evidence="8" type="ORF">MUY27_04455</name>
</gene>
<comment type="caution">
    <text evidence="8">The sequence shown here is derived from an EMBL/GenBank/DDBJ whole genome shotgun (WGS) entry which is preliminary data.</text>
</comment>
<evidence type="ECO:0000256" key="1">
    <source>
        <dbReference type="ARBA" id="ARBA00004442"/>
    </source>
</evidence>
<keyword evidence="3" id="KW-0732">Signal</keyword>
<evidence type="ECO:0000256" key="2">
    <source>
        <dbReference type="ARBA" id="ARBA00006275"/>
    </source>
</evidence>
<keyword evidence="4" id="KW-0472">Membrane</keyword>
<dbReference type="AlphaFoldDB" id="A0A9X1X3F9"/>
<dbReference type="Pfam" id="PF07980">
    <property type="entry name" value="SusD_RagB"/>
    <property type="match status" value="1"/>
</dbReference>
<comment type="subcellular location">
    <subcellularLocation>
        <location evidence="1">Cell outer membrane</location>
    </subcellularLocation>
</comment>
<evidence type="ECO:0000256" key="4">
    <source>
        <dbReference type="ARBA" id="ARBA00023136"/>
    </source>
</evidence>
<dbReference type="RefSeq" id="WP_245128783.1">
    <property type="nucleotide sequence ID" value="NZ_JALJEJ010000002.1"/>
</dbReference>
<proteinExistence type="inferred from homology"/>
<evidence type="ECO:0000313" key="8">
    <source>
        <dbReference type="EMBL" id="MCJ8208948.1"/>
    </source>
</evidence>
<evidence type="ECO:0000313" key="9">
    <source>
        <dbReference type="Proteomes" id="UP001139450"/>
    </source>
</evidence>
<evidence type="ECO:0000256" key="3">
    <source>
        <dbReference type="ARBA" id="ARBA00022729"/>
    </source>
</evidence>
<organism evidence="8 9">
    <name type="scientific">Mucilaginibacter straminoryzae</name>
    <dbReference type="NCBI Taxonomy" id="2932774"/>
    <lineage>
        <taxon>Bacteria</taxon>
        <taxon>Pseudomonadati</taxon>
        <taxon>Bacteroidota</taxon>
        <taxon>Sphingobacteriia</taxon>
        <taxon>Sphingobacteriales</taxon>
        <taxon>Sphingobacteriaceae</taxon>
        <taxon>Mucilaginibacter</taxon>
    </lineage>
</organism>
<sequence length="493" mass="54683">MKNKNILNYMLAASIAIGASACKKGLDLNPISQATTTNSFNTADDAEAAITGVYNTFSSQDYYIWDNVYYGDVRSDNHYSGGDNQEFNQLDLLNISPTNSKVYGDWAALYNAILKANLVLQKVPAITDAKLTATRKNQIIGEAAFLRAFNYYQLVINWGGVPLVLTPISTTDPSETNTARASVTQVYDQIVSDLQTAVNNLPDTYGSDASVNKARATKGAANALLAKVWAQRPDRDYNKVLTYCDAVINSPAGYALVTNYSDLWDAAHYNSSESILEVQFNGTTISNWSPGLLLPPSITNTTWRKFITPSRDLAKAFDAQGDVVRKNQSILFENAPWADEYWSTKVGGSVPFSYKWRNFVNGNSISRQYLLRLADIILLKAEAQNALGRPAEAATTLNIVRKRAGLQNTTATTQADMALAVENERRLELTQEAQRWYDLVRYGRAETVMNNLVETNLVTGQRVNYNMTKEKELLPIPQTELNRNPALKQNPGY</sequence>
<dbReference type="InterPro" id="IPR012944">
    <property type="entry name" value="SusD_RagB_dom"/>
</dbReference>
<dbReference type="Proteomes" id="UP001139450">
    <property type="component" value="Unassembled WGS sequence"/>
</dbReference>
<evidence type="ECO:0000259" key="6">
    <source>
        <dbReference type="Pfam" id="PF07980"/>
    </source>
</evidence>
<feature type="domain" description="RagB/SusD" evidence="6">
    <location>
        <begin position="362"/>
        <end position="493"/>
    </location>
</feature>